<sequence length="134" mass="14793">MRKNQTVTFTDLPGGTFTMNWCLVYGKDPRGNIAGNKVSNTASFTYTNTVLTDRPLLDVVLNPKVDSYVIPQGTQTKLQFHLETSCNQSETDKAVSITIEKQDTLCNFVPVDTDSAGFVVWKGSLIHQATTSTR</sequence>
<proteinExistence type="predicted"/>
<gene>
    <name evidence="1" type="ORF">OCV61_02285</name>
</gene>
<dbReference type="RefSeq" id="WP_158420455.1">
    <property type="nucleotide sequence ID" value="NZ_JAOQJL010000003.1"/>
</dbReference>
<accession>A0ABT2TPT6</accession>
<organism evidence="1 2">
    <name type="scientific">Blautia ammoniilytica</name>
    <dbReference type="NCBI Taxonomy" id="2981782"/>
    <lineage>
        <taxon>Bacteria</taxon>
        <taxon>Bacillati</taxon>
        <taxon>Bacillota</taxon>
        <taxon>Clostridia</taxon>
        <taxon>Lachnospirales</taxon>
        <taxon>Lachnospiraceae</taxon>
        <taxon>Blautia</taxon>
    </lineage>
</organism>
<reference evidence="1 2" key="1">
    <citation type="journal article" date="2021" name="ISME Commun">
        <title>Automated analysis of genomic sequences facilitates high-throughput and comprehensive description of bacteria.</title>
        <authorList>
            <person name="Hitch T.C.A."/>
        </authorList>
    </citation>
    <scope>NUCLEOTIDE SEQUENCE [LARGE SCALE GENOMIC DNA]</scope>
    <source>
        <strain evidence="1 2">Sanger_23</strain>
    </source>
</reference>
<evidence type="ECO:0000313" key="1">
    <source>
        <dbReference type="EMBL" id="MCU6764238.1"/>
    </source>
</evidence>
<name>A0ABT2TPT6_9FIRM</name>
<evidence type="ECO:0000313" key="2">
    <source>
        <dbReference type="Proteomes" id="UP001652409"/>
    </source>
</evidence>
<keyword evidence="2" id="KW-1185">Reference proteome</keyword>
<comment type="caution">
    <text evidence="1">The sequence shown here is derived from an EMBL/GenBank/DDBJ whole genome shotgun (WGS) entry which is preliminary data.</text>
</comment>
<protein>
    <submittedName>
        <fullName evidence="1">Uncharacterized protein</fullName>
    </submittedName>
</protein>
<dbReference type="EMBL" id="JAOQJL010000003">
    <property type="protein sequence ID" value="MCU6764238.1"/>
    <property type="molecule type" value="Genomic_DNA"/>
</dbReference>
<dbReference type="Proteomes" id="UP001652409">
    <property type="component" value="Unassembled WGS sequence"/>
</dbReference>